<dbReference type="Proteomes" id="UP000715651">
    <property type="component" value="Unassembled WGS sequence"/>
</dbReference>
<comment type="caution">
    <text evidence="2">The sequence shown here is derived from an EMBL/GenBank/DDBJ whole genome shotgun (WGS) entry which is preliminary data.</text>
</comment>
<evidence type="ECO:0000313" key="2">
    <source>
        <dbReference type="EMBL" id="HJF18544.1"/>
    </source>
</evidence>
<dbReference type="EMBL" id="DYWK01000007">
    <property type="protein sequence ID" value="HJF18544.1"/>
    <property type="molecule type" value="Genomic_DNA"/>
</dbReference>
<name>A0A921FV31_9BIFI</name>
<feature type="transmembrane region" description="Helical" evidence="1">
    <location>
        <begin position="36"/>
        <end position="57"/>
    </location>
</feature>
<reference evidence="2" key="2">
    <citation type="submission" date="2021-09" db="EMBL/GenBank/DDBJ databases">
        <authorList>
            <person name="Gilroy R."/>
        </authorList>
    </citation>
    <scope>NUCLEOTIDE SEQUENCE</scope>
    <source>
        <strain evidence="2">578</strain>
    </source>
</reference>
<feature type="transmembrane region" description="Helical" evidence="1">
    <location>
        <begin position="6"/>
        <end position="24"/>
    </location>
</feature>
<evidence type="ECO:0000256" key="1">
    <source>
        <dbReference type="SAM" id="Phobius"/>
    </source>
</evidence>
<organism evidence="2 3">
    <name type="scientific">Aeriscardovia aeriphila</name>
    <dbReference type="NCBI Taxonomy" id="218139"/>
    <lineage>
        <taxon>Bacteria</taxon>
        <taxon>Bacillati</taxon>
        <taxon>Actinomycetota</taxon>
        <taxon>Actinomycetes</taxon>
        <taxon>Bifidobacteriales</taxon>
        <taxon>Bifidobacteriaceae</taxon>
        <taxon>Aeriscardovia</taxon>
    </lineage>
</organism>
<accession>A0A921FV31</accession>
<sequence length="58" mass="6554">MTNFVVILLPEFLIWVATAIFFWLQKARKTGNYSSVKKVGSTILFLALVITTVEIALH</sequence>
<keyword evidence="1" id="KW-0812">Transmembrane</keyword>
<keyword evidence="1" id="KW-0472">Membrane</keyword>
<protein>
    <submittedName>
        <fullName evidence="2">Uncharacterized protein</fullName>
    </submittedName>
</protein>
<proteinExistence type="predicted"/>
<keyword evidence="1" id="KW-1133">Transmembrane helix</keyword>
<reference evidence="2" key="1">
    <citation type="journal article" date="2021" name="PeerJ">
        <title>Extensive microbial diversity within the chicken gut microbiome revealed by metagenomics and culture.</title>
        <authorList>
            <person name="Gilroy R."/>
            <person name="Ravi A."/>
            <person name="Getino M."/>
            <person name="Pursley I."/>
            <person name="Horton D.L."/>
            <person name="Alikhan N.F."/>
            <person name="Baker D."/>
            <person name="Gharbi K."/>
            <person name="Hall N."/>
            <person name="Watson M."/>
            <person name="Adriaenssens E.M."/>
            <person name="Foster-Nyarko E."/>
            <person name="Jarju S."/>
            <person name="Secka A."/>
            <person name="Antonio M."/>
            <person name="Oren A."/>
            <person name="Chaudhuri R.R."/>
            <person name="La Ragione R."/>
            <person name="Hildebrand F."/>
            <person name="Pallen M.J."/>
        </authorList>
    </citation>
    <scope>NUCLEOTIDE SEQUENCE</scope>
    <source>
        <strain evidence="2">578</strain>
    </source>
</reference>
<dbReference type="AlphaFoldDB" id="A0A921FV31"/>
<gene>
    <name evidence="2" type="ORF">K8U78_05310</name>
</gene>
<evidence type="ECO:0000313" key="3">
    <source>
        <dbReference type="Proteomes" id="UP000715651"/>
    </source>
</evidence>